<dbReference type="STRING" id="1586287.BBK82_45805"/>
<keyword evidence="3" id="KW-1185">Reference proteome</keyword>
<reference evidence="2 3" key="1">
    <citation type="submission" date="2016-07" db="EMBL/GenBank/DDBJ databases">
        <title>Complete genome sequence of the Lentzea guizhouensis DHS C013.</title>
        <authorList>
            <person name="Cao C."/>
        </authorList>
    </citation>
    <scope>NUCLEOTIDE SEQUENCE [LARGE SCALE GENOMIC DNA]</scope>
    <source>
        <strain evidence="2 3">DHS C013</strain>
    </source>
</reference>
<feature type="region of interest" description="Disordered" evidence="1">
    <location>
        <begin position="37"/>
        <end position="98"/>
    </location>
</feature>
<evidence type="ECO:0000313" key="2">
    <source>
        <dbReference type="EMBL" id="ANZ42168.1"/>
    </source>
</evidence>
<organism evidence="2 3">
    <name type="scientific">Lentzea guizhouensis</name>
    <dbReference type="NCBI Taxonomy" id="1586287"/>
    <lineage>
        <taxon>Bacteria</taxon>
        <taxon>Bacillati</taxon>
        <taxon>Actinomycetota</taxon>
        <taxon>Actinomycetes</taxon>
        <taxon>Pseudonocardiales</taxon>
        <taxon>Pseudonocardiaceae</taxon>
        <taxon>Lentzea</taxon>
    </lineage>
</organism>
<evidence type="ECO:0000313" key="3">
    <source>
        <dbReference type="Proteomes" id="UP000093053"/>
    </source>
</evidence>
<name>A0A1B2HWT2_9PSEU</name>
<feature type="compositionally biased region" description="Basic residues" evidence="1">
    <location>
        <begin position="82"/>
        <end position="98"/>
    </location>
</feature>
<evidence type="ECO:0000256" key="1">
    <source>
        <dbReference type="SAM" id="MobiDB-lite"/>
    </source>
</evidence>
<gene>
    <name evidence="2" type="ORF">BBK82_45805</name>
</gene>
<dbReference type="Proteomes" id="UP000093053">
    <property type="component" value="Chromosome"/>
</dbReference>
<protein>
    <submittedName>
        <fullName evidence="2">Uncharacterized protein</fullName>
    </submittedName>
</protein>
<dbReference type="InterPro" id="IPR042115">
    <property type="entry name" value="PriA_3primeBD_sf"/>
</dbReference>
<sequence>MSPEPVLAPEIAALARAVADRYAGGMIDVLRLAIPPGPREAAAGEPAPLPQDPAGGAVDRGGGLAGGRTRRHRCERGSERRDRHRSGHGRTCRAHRHR</sequence>
<dbReference type="KEGG" id="led:BBK82_45805"/>
<proteinExistence type="predicted"/>
<accession>A0A1B2HWT2</accession>
<dbReference type="EMBL" id="CP016793">
    <property type="protein sequence ID" value="ANZ42168.1"/>
    <property type="molecule type" value="Genomic_DNA"/>
</dbReference>
<dbReference type="AlphaFoldDB" id="A0A1B2HWT2"/>
<dbReference type="Gene3D" id="3.40.1440.60">
    <property type="entry name" value="PriA, 3(prime) DNA-binding domain"/>
    <property type="match status" value="1"/>
</dbReference>